<dbReference type="EC" id="2.7.7.60" evidence="7"/>
<accession>A0ABT1H3C7</accession>
<dbReference type="Gene3D" id="3.90.550.10">
    <property type="entry name" value="Spore Coat Polysaccharide Biosynthesis Protein SpsA, Chain A"/>
    <property type="match status" value="1"/>
</dbReference>
<dbReference type="RefSeq" id="WP_253655330.1">
    <property type="nucleotide sequence ID" value="NZ_BAAAOE010000001.1"/>
</dbReference>
<feature type="site" description="Transition state stabilizer" evidence="7">
    <location>
        <position position="26"/>
    </location>
</feature>
<dbReference type="InterPro" id="IPR029044">
    <property type="entry name" value="Nucleotide-diphossugar_trans"/>
</dbReference>
<keyword evidence="6 7" id="KW-0414">Isoprene biosynthesis</keyword>
<dbReference type="Pfam" id="PF01128">
    <property type="entry name" value="IspD"/>
    <property type="match status" value="1"/>
</dbReference>
<dbReference type="GO" id="GO:0016779">
    <property type="term" value="F:nucleotidyltransferase activity"/>
    <property type="evidence" value="ECO:0007669"/>
    <property type="project" value="UniProtKB-KW"/>
</dbReference>
<proteinExistence type="inferred from homology"/>
<keyword evidence="9" id="KW-1185">Reference proteome</keyword>
<evidence type="ECO:0000256" key="4">
    <source>
        <dbReference type="ARBA" id="ARBA00022679"/>
    </source>
</evidence>
<reference evidence="8 9" key="1">
    <citation type="submission" date="2022-06" db="EMBL/GenBank/DDBJ databases">
        <title>Genomic Encyclopedia of Archaeal and Bacterial Type Strains, Phase II (KMG-II): from individual species to whole genera.</title>
        <authorList>
            <person name="Goeker M."/>
        </authorList>
    </citation>
    <scope>NUCLEOTIDE SEQUENCE [LARGE SCALE GENOMIC DNA]</scope>
    <source>
        <strain evidence="8 9">DSM 45037</strain>
    </source>
</reference>
<feature type="site" description="Positions MEP for the nucleophilic attack" evidence="7">
    <location>
        <position position="208"/>
    </location>
</feature>
<dbReference type="CDD" id="cd02516">
    <property type="entry name" value="CDP-ME_synthetase"/>
    <property type="match status" value="1"/>
</dbReference>
<evidence type="ECO:0000256" key="6">
    <source>
        <dbReference type="ARBA" id="ARBA00023229"/>
    </source>
</evidence>
<evidence type="ECO:0000256" key="7">
    <source>
        <dbReference type="HAMAP-Rule" id="MF_00108"/>
    </source>
</evidence>
<keyword evidence="4 7" id="KW-0808">Transferase</keyword>
<feature type="site" description="Positions MEP for the nucleophilic attack" evidence="7">
    <location>
        <position position="156"/>
    </location>
</feature>
<organism evidence="8 9">
    <name type="scientific">Williamsia serinedens</name>
    <dbReference type="NCBI Taxonomy" id="391736"/>
    <lineage>
        <taxon>Bacteria</taxon>
        <taxon>Bacillati</taxon>
        <taxon>Actinomycetota</taxon>
        <taxon>Actinomycetes</taxon>
        <taxon>Mycobacteriales</taxon>
        <taxon>Nocardiaceae</taxon>
        <taxon>Williamsia</taxon>
    </lineage>
</organism>
<evidence type="ECO:0000256" key="3">
    <source>
        <dbReference type="ARBA" id="ARBA00009789"/>
    </source>
</evidence>
<comment type="catalytic activity">
    <reaction evidence="1 7">
        <text>2-C-methyl-D-erythritol 4-phosphate + CTP + H(+) = 4-CDP-2-C-methyl-D-erythritol + diphosphate</text>
        <dbReference type="Rhea" id="RHEA:13429"/>
        <dbReference type="ChEBI" id="CHEBI:15378"/>
        <dbReference type="ChEBI" id="CHEBI:33019"/>
        <dbReference type="ChEBI" id="CHEBI:37563"/>
        <dbReference type="ChEBI" id="CHEBI:57823"/>
        <dbReference type="ChEBI" id="CHEBI:58262"/>
        <dbReference type="EC" id="2.7.7.60"/>
    </reaction>
</comment>
<evidence type="ECO:0000313" key="9">
    <source>
        <dbReference type="Proteomes" id="UP001205740"/>
    </source>
</evidence>
<protein>
    <recommendedName>
        <fullName evidence="7">2-C-methyl-D-erythritol 4-phosphate cytidylyltransferase</fullName>
        <ecNumber evidence="7">2.7.7.60</ecNumber>
    </recommendedName>
    <alternativeName>
        <fullName evidence="7">4-diphosphocytidyl-2C-methyl-D-erythritol synthase</fullName>
    </alternativeName>
    <alternativeName>
        <fullName evidence="7">MEP cytidylyltransferase</fullName>
        <shortName evidence="7">MCT</shortName>
    </alternativeName>
</protein>
<keyword evidence="5 7" id="KW-0548">Nucleotidyltransferase</keyword>
<dbReference type="PANTHER" id="PTHR32125:SF4">
    <property type="entry name" value="2-C-METHYL-D-ERYTHRITOL 4-PHOSPHATE CYTIDYLYLTRANSFERASE, CHLOROPLASTIC"/>
    <property type="match status" value="1"/>
</dbReference>
<dbReference type="SUPFAM" id="SSF53448">
    <property type="entry name" value="Nucleotide-diphospho-sugar transferases"/>
    <property type="match status" value="1"/>
</dbReference>
<gene>
    <name evidence="7" type="primary">ispD</name>
    <name evidence="8" type="ORF">LX12_002950</name>
</gene>
<evidence type="ECO:0000256" key="1">
    <source>
        <dbReference type="ARBA" id="ARBA00001282"/>
    </source>
</evidence>
<evidence type="ECO:0000256" key="5">
    <source>
        <dbReference type="ARBA" id="ARBA00022695"/>
    </source>
</evidence>
<dbReference type="InterPro" id="IPR034683">
    <property type="entry name" value="IspD/TarI"/>
</dbReference>
<dbReference type="InterPro" id="IPR050088">
    <property type="entry name" value="IspD/TarI_cytidylyltransf_bact"/>
</dbReference>
<dbReference type="PROSITE" id="PS01295">
    <property type="entry name" value="ISPD"/>
    <property type="match status" value="1"/>
</dbReference>
<dbReference type="NCBIfam" id="TIGR00453">
    <property type="entry name" value="ispD"/>
    <property type="match status" value="1"/>
</dbReference>
<dbReference type="PANTHER" id="PTHR32125">
    <property type="entry name" value="2-C-METHYL-D-ERYTHRITOL 4-PHOSPHATE CYTIDYLYLTRANSFERASE, CHLOROPLASTIC"/>
    <property type="match status" value="1"/>
</dbReference>
<dbReference type="EMBL" id="JAMTCG010000005">
    <property type="protein sequence ID" value="MCP2161751.1"/>
    <property type="molecule type" value="Genomic_DNA"/>
</dbReference>
<comment type="caution">
    <text evidence="8">The sequence shown here is derived from an EMBL/GenBank/DDBJ whole genome shotgun (WGS) entry which is preliminary data.</text>
</comment>
<dbReference type="InterPro" id="IPR018294">
    <property type="entry name" value="ISPD_synthase_CS"/>
</dbReference>
<comment type="similarity">
    <text evidence="3 7">Belongs to the IspD/TarI cytidylyltransferase family. IspD subfamily.</text>
</comment>
<evidence type="ECO:0000256" key="2">
    <source>
        <dbReference type="ARBA" id="ARBA00004787"/>
    </source>
</evidence>
<comment type="pathway">
    <text evidence="2 7">Isoprenoid biosynthesis; isopentenyl diphosphate biosynthesis via DXP pathway; isopentenyl diphosphate from 1-deoxy-D-xylulose 5-phosphate: step 2/6.</text>
</comment>
<dbReference type="Proteomes" id="UP001205740">
    <property type="component" value="Unassembled WGS sequence"/>
</dbReference>
<comment type="function">
    <text evidence="7">Catalyzes the formation of 4-diphosphocytidyl-2-C-methyl-D-erythritol from CTP and 2-C-methyl-D-erythritol 4-phosphate (MEP).</text>
</comment>
<dbReference type="HAMAP" id="MF_00108">
    <property type="entry name" value="IspD"/>
    <property type="match status" value="1"/>
</dbReference>
<sequence length="233" mass="23344">MTSAASTVALIPAAGSGTRLGAGIPKAFVDLAGRTILQRCVDGVLAAGVGHVVVAVPADLIAATRADVPDAQVVVGGSVRSDSVRACLAATVGAGTSEPDVVLVHDAARALTPPAVFARVVDAVLSGHDAVIPAVPVTDTLKRVDVDGTVVATVDRSPLRAVQTPQGFRPEALARAHASGADATDDAGLAEALGMGVHVVDGDLMAFKITTEWDLRLARMLCEQGAAAAPATP</sequence>
<evidence type="ECO:0000313" key="8">
    <source>
        <dbReference type="EMBL" id="MCP2161751.1"/>
    </source>
</evidence>
<name>A0ABT1H3C7_9NOCA</name>
<feature type="site" description="Transition state stabilizer" evidence="7">
    <location>
        <position position="19"/>
    </location>
</feature>
<dbReference type="InterPro" id="IPR001228">
    <property type="entry name" value="IspD"/>
</dbReference>